<reference evidence="11" key="1">
    <citation type="submission" date="2020-06" db="EMBL/GenBank/DDBJ databases">
        <title>Paenibacillus sp. nov., isolated from soil.</title>
        <authorList>
            <person name="Seo Y.L."/>
        </authorList>
    </citation>
    <scope>NUCLEOTIDE SEQUENCE [LARGE SCALE GENOMIC DNA]</scope>
    <source>
        <strain evidence="11">JW14</strain>
    </source>
</reference>
<dbReference type="GO" id="GO:0003723">
    <property type="term" value="F:RNA binding"/>
    <property type="evidence" value="ECO:0007669"/>
    <property type="project" value="InterPro"/>
</dbReference>
<feature type="domain" description="Reverse transcriptase" evidence="10">
    <location>
        <begin position="1"/>
        <end position="139"/>
    </location>
</feature>
<dbReference type="AlphaFoldDB" id="A0A850EHP3"/>
<organism evidence="11 12">
    <name type="scientific">Paenibacillus agri</name>
    <dbReference type="NCBI Taxonomy" id="2744309"/>
    <lineage>
        <taxon>Bacteria</taxon>
        <taxon>Bacillati</taxon>
        <taxon>Bacillota</taxon>
        <taxon>Bacilli</taxon>
        <taxon>Bacillales</taxon>
        <taxon>Paenibacillaceae</taxon>
        <taxon>Paenibacillus</taxon>
    </lineage>
</organism>
<dbReference type="GO" id="GO:0051607">
    <property type="term" value="P:defense response to virus"/>
    <property type="evidence" value="ECO:0007669"/>
    <property type="project" value="UniProtKB-KW"/>
</dbReference>
<keyword evidence="3" id="KW-0548">Nucleotidyltransferase</keyword>
<evidence type="ECO:0000256" key="8">
    <source>
        <dbReference type="ARBA" id="ARBA00034120"/>
    </source>
</evidence>
<comment type="caution">
    <text evidence="11">The sequence shown here is derived from an EMBL/GenBank/DDBJ whole genome shotgun (WGS) entry which is preliminary data.</text>
</comment>
<evidence type="ECO:0000256" key="5">
    <source>
        <dbReference type="ARBA" id="ARBA00022842"/>
    </source>
</evidence>
<evidence type="ECO:0000313" key="12">
    <source>
        <dbReference type="Proteomes" id="UP000564806"/>
    </source>
</evidence>
<evidence type="ECO:0000256" key="4">
    <source>
        <dbReference type="ARBA" id="ARBA00022723"/>
    </source>
</evidence>
<dbReference type="PANTHER" id="PTHR34047">
    <property type="entry name" value="NUCLEAR INTRON MATURASE 1, MITOCHONDRIAL-RELATED"/>
    <property type="match status" value="1"/>
</dbReference>
<gene>
    <name evidence="11" type="ORF">HPT30_00700</name>
</gene>
<protein>
    <recommendedName>
        <fullName evidence="1">RNA-directed DNA polymerase</fullName>
        <ecNumber evidence="1">2.7.7.49</ecNumber>
    </recommendedName>
</protein>
<dbReference type="InterPro" id="IPR000123">
    <property type="entry name" value="Reverse_transcriptase_msDNA"/>
</dbReference>
<keyword evidence="12" id="KW-1185">Reference proteome</keyword>
<dbReference type="PRINTS" id="PR00866">
    <property type="entry name" value="RNADNAPOLMS"/>
</dbReference>
<keyword evidence="7" id="KW-0051">Antiviral defense</keyword>
<dbReference type="EMBL" id="JABWCS010000139">
    <property type="protein sequence ID" value="NUU58934.1"/>
    <property type="molecule type" value="Genomic_DNA"/>
</dbReference>
<name>A0A850EHP3_9BACL</name>
<comment type="similarity">
    <text evidence="8">Belongs to the bacterial reverse transcriptase family.</text>
</comment>
<comment type="catalytic activity">
    <reaction evidence="9">
        <text>DNA(n) + a 2'-deoxyribonucleoside 5'-triphosphate = DNA(n+1) + diphosphate</text>
        <dbReference type="Rhea" id="RHEA:22508"/>
        <dbReference type="Rhea" id="RHEA-COMP:17339"/>
        <dbReference type="Rhea" id="RHEA-COMP:17340"/>
        <dbReference type="ChEBI" id="CHEBI:33019"/>
        <dbReference type="ChEBI" id="CHEBI:61560"/>
        <dbReference type="ChEBI" id="CHEBI:173112"/>
        <dbReference type="EC" id="2.7.7.49"/>
    </reaction>
</comment>
<dbReference type="InterPro" id="IPR051083">
    <property type="entry name" value="GrpII_Intron_Splice-Mob/Def"/>
</dbReference>
<evidence type="ECO:0000256" key="1">
    <source>
        <dbReference type="ARBA" id="ARBA00012493"/>
    </source>
</evidence>
<evidence type="ECO:0000259" key="10">
    <source>
        <dbReference type="PROSITE" id="PS50878"/>
    </source>
</evidence>
<keyword evidence="2" id="KW-0808">Transferase</keyword>
<accession>A0A850EHP3</accession>
<dbReference type="InterPro" id="IPR000477">
    <property type="entry name" value="RT_dom"/>
</dbReference>
<dbReference type="RefSeq" id="WP_246316845.1">
    <property type="nucleotide sequence ID" value="NZ_JABWCS010000139.1"/>
</dbReference>
<dbReference type="GO" id="GO:0046872">
    <property type="term" value="F:metal ion binding"/>
    <property type="evidence" value="ECO:0007669"/>
    <property type="project" value="UniProtKB-KW"/>
</dbReference>
<keyword evidence="6 11" id="KW-0695">RNA-directed DNA polymerase</keyword>
<evidence type="ECO:0000313" key="11">
    <source>
        <dbReference type="EMBL" id="NUU58934.1"/>
    </source>
</evidence>
<dbReference type="SUPFAM" id="SSF56672">
    <property type="entry name" value="DNA/RNA polymerases"/>
    <property type="match status" value="1"/>
</dbReference>
<evidence type="ECO:0000256" key="6">
    <source>
        <dbReference type="ARBA" id="ARBA00022918"/>
    </source>
</evidence>
<dbReference type="EC" id="2.7.7.49" evidence="1"/>
<dbReference type="CDD" id="cd01651">
    <property type="entry name" value="RT_G2_intron"/>
    <property type="match status" value="1"/>
</dbReference>
<evidence type="ECO:0000256" key="9">
    <source>
        <dbReference type="ARBA" id="ARBA00048173"/>
    </source>
</evidence>
<dbReference type="Pfam" id="PF00078">
    <property type="entry name" value="RVT_1"/>
    <property type="match status" value="1"/>
</dbReference>
<evidence type="ECO:0000256" key="7">
    <source>
        <dbReference type="ARBA" id="ARBA00023118"/>
    </source>
</evidence>
<proteinExistence type="inferred from homology"/>
<keyword evidence="4" id="KW-0479">Metal-binding</keyword>
<dbReference type="InterPro" id="IPR043502">
    <property type="entry name" value="DNA/RNA_pol_sf"/>
</dbReference>
<feature type="non-terminal residue" evidence="11">
    <location>
        <position position="139"/>
    </location>
</feature>
<dbReference type="PROSITE" id="PS50878">
    <property type="entry name" value="RT_POL"/>
    <property type="match status" value="1"/>
</dbReference>
<dbReference type="PANTHER" id="PTHR34047:SF8">
    <property type="entry name" value="PROTEIN YKFC"/>
    <property type="match status" value="1"/>
</dbReference>
<dbReference type="GO" id="GO:0003964">
    <property type="term" value="F:RNA-directed DNA polymerase activity"/>
    <property type="evidence" value="ECO:0007669"/>
    <property type="project" value="UniProtKB-KW"/>
</dbReference>
<evidence type="ECO:0000256" key="2">
    <source>
        <dbReference type="ARBA" id="ARBA00022679"/>
    </source>
</evidence>
<feature type="non-terminal residue" evidence="11">
    <location>
        <position position="1"/>
    </location>
</feature>
<dbReference type="Proteomes" id="UP000564806">
    <property type="component" value="Unassembled WGS sequence"/>
</dbReference>
<keyword evidence="5" id="KW-0460">Magnesium</keyword>
<evidence type="ECO:0000256" key="3">
    <source>
        <dbReference type="ARBA" id="ARBA00022695"/>
    </source>
</evidence>
<sequence length="139" mass="15834">QRYIQSGLRWVVDLDLEKFFDQVNHDMLVARVARKVTDKRALTLIRAYLNAGVMVDGKWERSREGTPQGGPLSPLLANILLDDLDKELSGRGLRFVRYANDCNIFVASRRAGERVMESVSRFVEGKLKLKVNREKSAVD</sequence>